<dbReference type="EMBL" id="BJXV01000008">
    <property type="protein sequence ID" value="GEN27813.1"/>
    <property type="molecule type" value="Genomic_DNA"/>
</dbReference>
<protein>
    <submittedName>
        <fullName evidence="7">Acetylpolyamine amidohydrolase</fullName>
    </submittedName>
</protein>
<evidence type="ECO:0000256" key="5">
    <source>
        <dbReference type="ARBA" id="ARBA00022833"/>
    </source>
</evidence>
<sequence>MLTFYSADSRLRQARTELHDGTLVAPFECPERVDLVLKQLRLSGLGEIRAPSAYGLAPVLAVHDKDYVTFLANCWEAWLAAGHEGEAIPNIWPARRMRGDHIPHAISGQLGYYALAAETSISAGTFEAAMASKDVALGAVEYTLQTGEPSFGLCRPPGHHAAYDQFGGYCFFNNAAIAAQRALESGKRRVAILDVDFHHGNGTQQIFYRRDDVLFISLHGDPEVTFPYYLGYADEGGEGKGEGFNINYPLPHGTSVATWMATLEQALAKIQAAGCELLIVSLGVDIFENDPISAFTFTSEDFTNLGQRLAQAGLPSVFLMEGGYAVDEIGVNVSNVLHGFEQGVENGSEQS</sequence>
<evidence type="ECO:0000256" key="4">
    <source>
        <dbReference type="ARBA" id="ARBA00022801"/>
    </source>
</evidence>
<evidence type="ECO:0000259" key="6">
    <source>
        <dbReference type="Pfam" id="PF00850"/>
    </source>
</evidence>
<proteinExistence type="inferred from homology"/>
<dbReference type="PANTHER" id="PTHR10625:SF17">
    <property type="entry name" value="HISTONE DEACETYLASE 8"/>
    <property type="match status" value="1"/>
</dbReference>
<dbReference type="GO" id="GO:0040029">
    <property type="term" value="P:epigenetic regulation of gene expression"/>
    <property type="evidence" value="ECO:0007669"/>
    <property type="project" value="TreeGrafter"/>
</dbReference>
<dbReference type="CDD" id="cd10001">
    <property type="entry name" value="HDAC_classII_APAH"/>
    <property type="match status" value="1"/>
</dbReference>
<organism evidence="7 8">
    <name type="scientific">Halovibrio variabilis</name>
    <dbReference type="NCBI Taxonomy" id="31910"/>
    <lineage>
        <taxon>Bacteria</taxon>
        <taxon>Pseudomonadati</taxon>
        <taxon>Pseudomonadota</taxon>
        <taxon>Gammaproteobacteria</taxon>
        <taxon>Oceanospirillales</taxon>
        <taxon>Halomonadaceae</taxon>
        <taxon>Halovibrio</taxon>
    </lineage>
</organism>
<keyword evidence="4 7" id="KW-0378">Hydrolase</keyword>
<evidence type="ECO:0000256" key="2">
    <source>
        <dbReference type="ARBA" id="ARBA00005947"/>
    </source>
</evidence>
<dbReference type="PANTHER" id="PTHR10625">
    <property type="entry name" value="HISTONE DEACETYLASE HDAC1-RELATED"/>
    <property type="match status" value="1"/>
</dbReference>
<dbReference type="AlphaFoldDB" id="A0A511UQM4"/>
<gene>
    <name evidence="7" type="ORF">HVA01_14590</name>
</gene>
<dbReference type="InterPro" id="IPR000286">
    <property type="entry name" value="HDACs"/>
</dbReference>
<dbReference type="Proteomes" id="UP000321303">
    <property type="component" value="Unassembled WGS sequence"/>
</dbReference>
<evidence type="ECO:0000256" key="1">
    <source>
        <dbReference type="ARBA" id="ARBA00001947"/>
    </source>
</evidence>
<dbReference type="PRINTS" id="PR01270">
    <property type="entry name" value="HDASUPER"/>
</dbReference>
<reference evidence="7 8" key="1">
    <citation type="submission" date="2019-07" db="EMBL/GenBank/DDBJ databases">
        <title>Whole genome shotgun sequence of Halomonas variabilis NBRC 102410.</title>
        <authorList>
            <person name="Hosoyama A."/>
            <person name="Uohara A."/>
            <person name="Ohji S."/>
            <person name="Ichikawa N."/>
        </authorList>
    </citation>
    <scope>NUCLEOTIDE SEQUENCE [LARGE SCALE GENOMIC DNA]</scope>
    <source>
        <strain evidence="7 8">NBRC 102410</strain>
    </source>
</reference>
<dbReference type="RefSeq" id="WP_146874433.1">
    <property type="nucleotide sequence ID" value="NZ_BJXV01000008.1"/>
</dbReference>
<evidence type="ECO:0000256" key="3">
    <source>
        <dbReference type="ARBA" id="ARBA00022723"/>
    </source>
</evidence>
<dbReference type="SUPFAM" id="SSF52768">
    <property type="entry name" value="Arginase/deacetylase"/>
    <property type="match status" value="1"/>
</dbReference>
<keyword evidence="8" id="KW-1185">Reference proteome</keyword>
<comment type="similarity">
    <text evidence="2">Belongs to the histone deacetylase family.</text>
</comment>
<dbReference type="GO" id="GO:0046872">
    <property type="term" value="F:metal ion binding"/>
    <property type="evidence" value="ECO:0007669"/>
    <property type="project" value="UniProtKB-KW"/>
</dbReference>
<comment type="caution">
    <text evidence="7">The sequence shown here is derived from an EMBL/GenBank/DDBJ whole genome shotgun (WGS) entry which is preliminary data.</text>
</comment>
<dbReference type="InterPro" id="IPR023801">
    <property type="entry name" value="His_deacetylse_dom"/>
</dbReference>
<dbReference type="GO" id="GO:0004407">
    <property type="term" value="F:histone deacetylase activity"/>
    <property type="evidence" value="ECO:0007669"/>
    <property type="project" value="TreeGrafter"/>
</dbReference>
<name>A0A511UQM4_9GAMM</name>
<dbReference type="InterPro" id="IPR023696">
    <property type="entry name" value="Ureohydrolase_dom_sf"/>
</dbReference>
<keyword evidence="5" id="KW-0862">Zinc</keyword>
<comment type="cofactor">
    <cofactor evidence="1">
        <name>Zn(2+)</name>
        <dbReference type="ChEBI" id="CHEBI:29105"/>
    </cofactor>
</comment>
<accession>A0A511UQM4</accession>
<dbReference type="GO" id="GO:0016787">
    <property type="term" value="F:hydrolase activity"/>
    <property type="evidence" value="ECO:0007669"/>
    <property type="project" value="UniProtKB-KW"/>
</dbReference>
<evidence type="ECO:0000313" key="7">
    <source>
        <dbReference type="EMBL" id="GEN27813.1"/>
    </source>
</evidence>
<feature type="domain" description="Histone deacetylase" evidence="6">
    <location>
        <begin position="28"/>
        <end position="338"/>
    </location>
</feature>
<dbReference type="InterPro" id="IPR037138">
    <property type="entry name" value="His_deacetylse_dom_sf"/>
</dbReference>
<evidence type="ECO:0000313" key="8">
    <source>
        <dbReference type="Proteomes" id="UP000321303"/>
    </source>
</evidence>
<dbReference type="OrthoDB" id="9808367at2"/>
<dbReference type="Pfam" id="PF00850">
    <property type="entry name" value="Hist_deacetyl"/>
    <property type="match status" value="1"/>
</dbReference>
<keyword evidence="3" id="KW-0479">Metal-binding</keyword>
<dbReference type="Gene3D" id="3.40.800.20">
    <property type="entry name" value="Histone deacetylase domain"/>
    <property type="match status" value="1"/>
</dbReference>